<dbReference type="PROSITE" id="PS00111">
    <property type="entry name" value="PGLYCERATE_KINASE"/>
    <property type="match status" value="1"/>
</dbReference>
<dbReference type="PANTHER" id="PTHR34138">
    <property type="entry name" value="CELL SHAPE-DETERMINING PROTEIN MREC"/>
    <property type="match status" value="1"/>
</dbReference>
<keyword evidence="3 5" id="KW-0133">Cell shape</keyword>
<dbReference type="GO" id="GO:0004618">
    <property type="term" value="F:phosphoglycerate kinase activity"/>
    <property type="evidence" value="ECO:0007669"/>
    <property type="project" value="InterPro"/>
</dbReference>
<dbReference type="InterPro" id="IPR055342">
    <property type="entry name" value="MreC_beta-barrel_core"/>
</dbReference>
<dbReference type="Gene3D" id="2.40.10.350">
    <property type="entry name" value="Rod shape-determining protein MreC, domain 2"/>
    <property type="match status" value="1"/>
</dbReference>
<proteinExistence type="inferred from homology"/>
<comment type="caution">
    <text evidence="8">The sequence shown here is derived from an EMBL/GenBank/DDBJ whole genome shotgun (WGS) entry which is preliminary data.</text>
</comment>
<evidence type="ECO:0000259" key="7">
    <source>
        <dbReference type="Pfam" id="PF04085"/>
    </source>
</evidence>
<dbReference type="GO" id="GO:0008360">
    <property type="term" value="P:regulation of cell shape"/>
    <property type="evidence" value="ECO:0007669"/>
    <property type="project" value="UniProtKB-KW"/>
</dbReference>
<dbReference type="PIRSF" id="PIRSF038471">
    <property type="entry name" value="MreC"/>
    <property type="match status" value="1"/>
</dbReference>
<dbReference type="Pfam" id="PF04085">
    <property type="entry name" value="MreC"/>
    <property type="match status" value="1"/>
</dbReference>
<name>A0A6A8MBV3_9LACO</name>
<keyword evidence="9" id="KW-1185">Reference proteome</keyword>
<dbReference type="PANTHER" id="PTHR34138:SF1">
    <property type="entry name" value="CELL SHAPE-DETERMINING PROTEIN MREC"/>
    <property type="match status" value="1"/>
</dbReference>
<comment type="similarity">
    <text evidence="1 5">Belongs to the MreC family.</text>
</comment>
<dbReference type="InterPro" id="IPR007221">
    <property type="entry name" value="MreC"/>
</dbReference>
<organism evidence="8 9">
    <name type="scientific">Lactobacillus porci</name>
    <dbReference type="NCBI Taxonomy" id="2012477"/>
    <lineage>
        <taxon>Bacteria</taxon>
        <taxon>Bacillati</taxon>
        <taxon>Bacillota</taxon>
        <taxon>Bacilli</taxon>
        <taxon>Lactobacillales</taxon>
        <taxon>Lactobacillaceae</taxon>
        <taxon>Lactobacillus</taxon>
    </lineage>
</organism>
<sequence>MLSALGTVVAFIILLGSTVLLRNDLNSPLFIQSLGNDIVSVGSRIVSVPVGWLSGGINNVDAIINAVSENDHLKRKVSETAQVEAENEALKKENAQLKSAAGVKSTLTTYSTTNASVVSRSADSWTEILTIDKGKASGLKKNMAVMSGGGVIGRILEVDAVTSKVELITTTDDSANRFAVQATASNGKTVHGIITAESGGTITFTQASSSSKLTKGTKVYTSGLGGTSPKGLLIGTVTNTTKDSFGLSDLIKIKPAGNLDDTSVVTVVKRSVTG</sequence>
<keyword evidence="6" id="KW-0175">Coiled coil</keyword>
<dbReference type="CDD" id="cd14686">
    <property type="entry name" value="bZIP"/>
    <property type="match status" value="1"/>
</dbReference>
<dbReference type="GO" id="GO:0006096">
    <property type="term" value="P:glycolytic process"/>
    <property type="evidence" value="ECO:0007669"/>
    <property type="project" value="InterPro"/>
</dbReference>
<reference evidence="8 9" key="1">
    <citation type="submission" date="2019-08" db="EMBL/GenBank/DDBJ databases">
        <title>In-depth cultivation of the pig gut microbiome towards novel bacterial diversity and tailored functional studies.</title>
        <authorList>
            <person name="Wylensek D."/>
            <person name="Hitch T.C.A."/>
            <person name="Clavel T."/>
        </authorList>
    </citation>
    <scope>NUCLEOTIDE SEQUENCE [LARGE SCALE GENOMIC DNA]</scope>
    <source>
        <strain evidence="8 9">Bifido-178-WT-2B</strain>
    </source>
</reference>
<dbReference type="NCBIfam" id="TIGR00219">
    <property type="entry name" value="mreC"/>
    <property type="match status" value="1"/>
</dbReference>
<dbReference type="InterPro" id="IPR042175">
    <property type="entry name" value="Cell/Rod_MreC_2"/>
</dbReference>
<dbReference type="Gene3D" id="2.40.10.340">
    <property type="entry name" value="Rod shape-determining protein MreC, domain 1"/>
    <property type="match status" value="1"/>
</dbReference>
<evidence type="ECO:0000256" key="1">
    <source>
        <dbReference type="ARBA" id="ARBA00009369"/>
    </source>
</evidence>
<dbReference type="AlphaFoldDB" id="A0A6A8MBV3"/>
<dbReference type="GO" id="GO:0005886">
    <property type="term" value="C:plasma membrane"/>
    <property type="evidence" value="ECO:0007669"/>
    <property type="project" value="TreeGrafter"/>
</dbReference>
<evidence type="ECO:0000256" key="4">
    <source>
        <dbReference type="ARBA" id="ARBA00032089"/>
    </source>
</evidence>
<evidence type="ECO:0000313" key="8">
    <source>
        <dbReference type="EMBL" id="MST86331.1"/>
    </source>
</evidence>
<dbReference type="Proteomes" id="UP000438120">
    <property type="component" value="Unassembled WGS sequence"/>
</dbReference>
<feature type="coiled-coil region" evidence="6">
    <location>
        <begin position="73"/>
        <end position="100"/>
    </location>
</feature>
<evidence type="ECO:0000256" key="5">
    <source>
        <dbReference type="PIRNR" id="PIRNR038471"/>
    </source>
</evidence>
<gene>
    <name evidence="8" type="primary">mreC</name>
    <name evidence="8" type="ORF">FYJ62_01365</name>
</gene>
<protein>
    <recommendedName>
        <fullName evidence="2 5">Cell shape-determining protein MreC</fullName>
    </recommendedName>
    <alternativeName>
        <fullName evidence="4 5">Cell shape protein MreC</fullName>
    </alternativeName>
</protein>
<evidence type="ECO:0000256" key="2">
    <source>
        <dbReference type="ARBA" id="ARBA00013855"/>
    </source>
</evidence>
<dbReference type="InterPro" id="IPR015911">
    <property type="entry name" value="Phosphoglycerate_kinase_CS"/>
</dbReference>
<dbReference type="InterPro" id="IPR042177">
    <property type="entry name" value="Cell/Rod_1"/>
</dbReference>
<dbReference type="OrthoDB" id="9792313at2"/>
<dbReference type="Gene3D" id="1.20.5.490">
    <property type="entry name" value="Single helix bin"/>
    <property type="match status" value="1"/>
</dbReference>
<evidence type="ECO:0000256" key="3">
    <source>
        <dbReference type="ARBA" id="ARBA00022960"/>
    </source>
</evidence>
<feature type="domain" description="Rod shape-determining protein MreC beta-barrel core" evidence="7">
    <location>
        <begin position="117"/>
        <end position="269"/>
    </location>
</feature>
<evidence type="ECO:0000313" key="9">
    <source>
        <dbReference type="Proteomes" id="UP000438120"/>
    </source>
</evidence>
<comment type="function">
    <text evidence="5">Involved in formation and maintenance of cell shape.</text>
</comment>
<accession>A0A6A8MBV3</accession>
<dbReference type="EMBL" id="VUMX01000002">
    <property type="protein sequence ID" value="MST86331.1"/>
    <property type="molecule type" value="Genomic_DNA"/>
</dbReference>
<evidence type="ECO:0000256" key="6">
    <source>
        <dbReference type="SAM" id="Coils"/>
    </source>
</evidence>